<reference evidence="12" key="1">
    <citation type="submission" date="2016-05" db="EMBL/GenBank/DDBJ databases">
        <authorList>
            <person name="Liu B."/>
            <person name="Wang J."/>
            <person name="Zhu Y."/>
            <person name="Liu G."/>
            <person name="Chen Q."/>
            <person name="Chen Z."/>
            <person name="Lan J."/>
            <person name="Che J."/>
            <person name="Ge C."/>
            <person name="Shi H."/>
            <person name="Pan Z."/>
            <person name="Liu X."/>
        </authorList>
    </citation>
    <scope>NUCLEOTIDE SEQUENCE [LARGE SCALE GENOMIC DNA]</scope>
    <source>
        <strain evidence="12">FJAT-27215</strain>
    </source>
</reference>
<protein>
    <recommendedName>
        <fullName evidence="10">Tripartite ATP-independent periplasmic transporters DctQ component domain-containing protein</fullName>
    </recommendedName>
</protein>
<keyword evidence="7 9" id="KW-0472">Membrane</keyword>
<dbReference type="InterPro" id="IPR055348">
    <property type="entry name" value="DctQ"/>
</dbReference>
<feature type="transmembrane region" description="Helical" evidence="9">
    <location>
        <begin position="145"/>
        <end position="163"/>
    </location>
</feature>
<comment type="caution">
    <text evidence="11">The sequence shown here is derived from an EMBL/GenBank/DDBJ whole genome shotgun (WGS) entry which is preliminary data.</text>
</comment>
<evidence type="ECO:0000256" key="6">
    <source>
        <dbReference type="ARBA" id="ARBA00022989"/>
    </source>
</evidence>
<dbReference type="Pfam" id="PF04290">
    <property type="entry name" value="DctQ"/>
    <property type="match status" value="1"/>
</dbReference>
<evidence type="ECO:0000256" key="1">
    <source>
        <dbReference type="ARBA" id="ARBA00004429"/>
    </source>
</evidence>
<comment type="subcellular location">
    <subcellularLocation>
        <location evidence="1">Cell inner membrane</location>
        <topology evidence="1">Multi-pass membrane protein</topology>
    </subcellularLocation>
</comment>
<evidence type="ECO:0000313" key="12">
    <source>
        <dbReference type="Proteomes" id="UP000092578"/>
    </source>
</evidence>
<keyword evidence="3" id="KW-1003">Cell membrane</keyword>
<evidence type="ECO:0000256" key="5">
    <source>
        <dbReference type="ARBA" id="ARBA00022692"/>
    </source>
</evidence>
<evidence type="ECO:0000256" key="4">
    <source>
        <dbReference type="ARBA" id="ARBA00022519"/>
    </source>
</evidence>
<dbReference type="PANTHER" id="PTHR35011">
    <property type="entry name" value="2,3-DIKETO-L-GULONATE TRAP TRANSPORTER SMALL PERMEASE PROTEIN YIAM"/>
    <property type="match status" value="1"/>
</dbReference>
<organism evidence="11 12">
    <name type="scientific">Pseudobacillus wudalianchiensis</name>
    <dbReference type="NCBI Taxonomy" id="1743143"/>
    <lineage>
        <taxon>Bacteria</taxon>
        <taxon>Bacillati</taxon>
        <taxon>Bacillota</taxon>
        <taxon>Bacilli</taxon>
        <taxon>Bacillales</taxon>
        <taxon>Bacillaceae</taxon>
        <taxon>Pseudobacillus</taxon>
    </lineage>
</organism>
<keyword evidence="6 9" id="KW-1133">Transmembrane helix</keyword>
<keyword evidence="5 9" id="KW-0812">Transmembrane</keyword>
<dbReference type="RefSeq" id="WP_065409306.1">
    <property type="nucleotide sequence ID" value="NZ_MAYT01000001.1"/>
</dbReference>
<feature type="transmembrane region" description="Helical" evidence="9">
    <location>
        <begin position="66"/>
        <end position="83"/>
    </location>
</feature>
<evidence type="ECO:0000256" key="2">
    <source>
        <dbReference type="ARBA" id="ARBA00022448"/>
    </source>
</evidence>
<evidence type="ECO:0000256" key="8">
    <source>
        <dbReference type="ARBA" id="ARBA00038436"/>
    </source>
</evidence>
<dbReference type="InterPro" id="IPR007387">
    <property type="entry name" value="TRAP_DctQ"/>
</dbReference>
<dbReference type="GO" id="GO:0005886">
    <property type="term" value="C:plasma membrane"/>
    <property type="evidence" value="ECO:0007669"/>
    <property type="project" value="UniProtKB-SubCell"/>
</dbReference>
<keyword evidence="4" id="KW-0997">Cell inner membrane</keyword>
<evidence type="ECO:0000256" key="3">
    <source>
        <dbReference type="ARBA" id="ARBA00022475"/>
    </source>
</evidence>
<feature type="transmembrane region" description="Helical" evidence="9">
    <location>
        <begin position="104"/>
        <end position="125"/>
    </location>
</feature>
<sequence>MRSFLLKCSSKIDKASRVTMICLFAAAFIGTVYQVISRFILQSSTMKEMLPMIDFSVFNFTWIEELIRYLFVWTVFLGIGTVYKHKGHARVEILTHYLSEKWRVRLAGLIEVINSALFVFLIVYGLSILTFTSQQISPSLGLNMIWIYGAVVVSSIICFIHSITHLSSLKTKNNGAESEKDQPDSLNIG</sequence>
<evidence type="ECO:0000313" key="11">
    <source>
        <dbReference type="EMBL" id="OCA92852.1"/>
    </source>
</evidence>
<keyword evidence="12" id="KW-1185">Reference proteome</keyword>
<keyword evidence="2" id="KW-0813">Transport</keyword>
<name>A0A1B9B9V1_9BACI</name>
<dbReference type="EMBL" id="MAYT01000001">
    <property type="protein sequence ID" value="OCA92852.1"/>
    <property type="molecule type" value="Genomic_DNA"/>
</dbReference>
<feature type="transmembrane region" description="Helical" evidence="9">
    <location>
        <begin position="21"/>
        <end position="41"/>
    </location>
</feature>
<feature type="domain" description="Tripartite ATP-independent periplasmic transporters DctQ component" evidence="10">
    <location>
        <begin position="29"/>
        <end position="167"/>
    </location>
</feature>
<dbReference type="Proteomes" id="UP000092578">
    <property type="component" value="Unassembled WGS sequence"/>
</dbReference>
<evidence type="ECO:0000259" key="10">
    <source>
        <dbReference type="Pfam" id="PF04290"/>
    </source>
</evidence>
<accession>A0A1B9B9V1</accession>
<comment type="similarity">
    <text evidence="8">Belongs to the TRAP transporter small permease family.</text>
</comment>
<evidence type="ECO:0000256" key="9">
    <source>
        <dbReference type="SAM" id="Phobius"/>
    </source>
</evidence>
<dbReference type="AlphaFoldDB" id="A0A1B9B9V1"/>
<evidence type="ECO:0000256" key="7">
    <source>
        <dbReference type="ARBA" id="ARBA00023136"/>
    </source>
</evidence>
<gene>
    <name evidence="11" type="ORF">A8F95_03975</name>
</gene>
<proteinExistence type="inferred from homology"/>